<comment type="similarity">
    <text evidence="8">Belongs to the ThiG family.</text>
</comment>
<comment type="catalytic activity">
    <reaction evidence="7 8">
        <text>[ThiS sulfur-carrier protein]-C-terminal-Gly-aminoethanethioate + 2-iminoacetate + 1-deoxy-D-xylulose 5-phosphate = [ThiS sulfur-carrier protein]-C-terminal Gly-Gly + 2-[(2R,5Z)-2-carboxy-4-methylthiazol-5(2H)-ylidene]ethyl phosphate + 2 H2O + H(+)</text>
        <dbReference type="Rhea" id="RHEA:26297"/>
        <dbReference type="Rhea" id="RHEA-COMP:12909"/>
        <dbReference type="Rhea" id="RHEA-COMP:19908"/>
        <dbReference type="ChEBI" id="CHEBI:15377"/>
        <dbReference type="ChEBI" id="CHEBI:15378"/>
        <dbReference type="ChEBI" id="CHEBI:57792"/>
        <dbReference type="ChEBI" id="CHEBI:62899"/>
        <dbReference type="ChEBI" id="CHEBI:77846"/>
        <dbReference type="ChEBI" id="CHEBI:90778"/>
        <dbReference type="ChEBI" id="CHEBI:232372"/>
        <dbReference type="EC" id="2.8.1.10"/>
    </reaction>
</comment>
<dbReference type="HAMAP" id="MF_00443">
    <property type="entry name" value="ThiG"/>
    <property type="match status" value="1"/>
</dbReference>
<keyword evidence="5 8" id="KW-0784">Thiamine biosynthesis</keyword>
<keyword evidence="6 8" id="KW-0704">Schiff base</keyword>
<feature type="domain" description="Thiazole synthase ThiG" evidence="9">
    <location>
        <begin position="24"/>
        <end position="275"/>
    </location>
</feature>
<keyword evidence="10" id="KW-0934">Plastid</keyword>
<feature type="active site" description="Schiff-base intermediate with DXP" evidence="8">
    <location>
        <position position="123"/>
    </location>
</feature>
<keyword evidence="4 8" id="KW-0808">Transferase</keyword>
<dbReference type="RefSeq" id="YP_009326582.1">
    <property type="nucleotide sequence ID" value="NC_032041.1"/>
</dbReference>
<evidence type="ECO:0000259" key="9">
    <source>
        <dbReference type="Pfam" id="PF05690"/>
    </source>
</evidence>
<comment type="subunit">
    <text evidence="8">Homotetramer. Forms heterodimers with either ThiH or ThiS.</text>
</comment>
<dbReference type="Pfam" id="PF05690">
    <property type="entry name" value="ThiG"/>
    <property type="match status" value="1"/>
</dbReference>
<feature type="binding site" evidence="8">
    <location>
        <position position="184"/>
    </location>
    <ligand>
        <name>1-deoxy-D-xylulose 5-phosphate</name>
        <dbReference type="ChEBI" id="CHEBI:57792"/>
    </ligand>
</feature>
<comment type="subcellular location">
    <subcellularLocation>
        <location evidence="8">Cytoplasm</location>
    </subcellularLocation>
</comment>
<evidence type="ECO:0000256" key="4">
    <source>
        <dbReference type="ARBA" id="ARBA00022679"/>
    </source>
</evidence>
<evidence type="ECO:0000313" key="10">
    <source>
        <dbReference type="EMBL" id="AMJ16839.1"/>
    </source>
</evidence>
<evidence type="ECO:0000256" key="6">
    <source>
        <dbReference type="ARBA" id="ARBA00023270"/>
    </source>
</evidence>
<protein>
    <recommendedName>
        <fullName evidence="3 8">Thiazole synthase</fullName>
        <ecNumber evidence="3 8">2.8.1.10</ecNumber>
    </recommendedName>
</protein>
<dbReference type="AlphaFoldDB" id="A0A1I9KQE1"/>
<dbReference type="GO" id="GO:0009229">
    <property type="term" value="P:thiamine diphosphate biosynthetic process"/>
    <property type="evidence" value="ECO:0007669"/>
    <property type="project" value="UniProtKB-UniRule"/>
</dbReference>
<evidence type="ECO:0000256" key="7">
    <source>
        <dbReference type="ARBA" id="ARBA00049897"/>
    </source>
</evidence>
<sequence>MAHKLLKESYQYHSLLQIKDKLIIANKTFKSRLMLGTGKYKNLKEATNSIEISGASIITVAIRRAQYAKNIGKSNLIDGLNWEKLWLLPNTAGCETAEEAIKIASLSKEINKRIGQIDNNFIKLEVISDSHNLLPDPIGTLKAAEYLVKKNFTVLPYINADPILAKQLEDIGCATIMPLGSPIGSGQGLYNMNNLQIIIDNTNIPVIIDAGIGTTSEANQAMEIGASAVLLNTAIAKSKKPQLMASAMKLAIIAGRDCYLAGRMKKQKIAQPSSPTEGLIYKSTK</sequence>
<evidence type="ECO:0000256" key="1">
    <source>
        <dbReference type="ARBA" id="ARBA00002834"/>
    </source>
</evidence>
<comment type="function">
    <text evidence="1 8">Catalyzes the rearrangement of 1-deoxy-D-xylulose 5-phosphate (DXP) to produce the thiazole phosphate moiety of thiamine. Sulfur is provided by the thiocarboxylate moiety of the carrier protein ThiS. In vitro, sulfur can be provided by H(2)S.</text>
</comment>
<dbReference type="EMBL" id="KT266849">
    <property type="protein sequence ID" value="AMJ16839.1"/>
    <property type="molecule type" value="Genomic_DNA"/>
</dbReference>
<dbReference type="PANTHER" id="PTHR34266">
    <property type="entry name" value="THIAZOLE SYNTHASE"/>
    <property type="match status" value="1"/>
</dbReference>
<organism evidence="10">
    <name type="scientific">Membranoptera platyphylla</name>
    <dbReference type="NCBI Taxonomy" id="1204437"/>
    <lineage>
        <taxon>Eukaryota</taxon>
        <taxon>Rhodophyta</taxon>
        <taxon>Florideophyceae</taxon>
        <taxon>Rhodymeniophycidae</taxon>
        <taxon>Ceramiales</taxon>
        <taxon>Delesseriaceae</taxon>
        <taxon>Membranoptera</taxon>
    </lineage>
</organism>
<reference evidence="10" key="1">
    <citation type="submission" date="2015-07" db="EMBL/GenBank/DDBJ databases">
        <title>Molecular Investigation of Pacific North American Membranoptera.</title>
        <authorList>
            <person name="Hughey J.R."/>
            <person name="Hommersand M.H."/>
            <person name="Miller K.A."/>
            <person name="Fuller T."/>
            <person name="Lin S.-M."/>
            <person name="Gabrielson P.W."/>
        </authorList>
    </citation>
    <scope>NUCLEOTIDE SEQUENCE</scope>
</reference>
<geneLocation type="plastid" evidence="10"/>
<evidence type="ECO:0000256" key="5">
    <source>
        <dbReference type="ARBA" id="ARBA00022977"/>
    </source>
</evidence>
<dbReference type="CDD" id="cd04728">
    <property type="entry name" value="ThiG"/>
    <property type="match status" value="1"/>
</dbReference>
<dbReference type="GeneID" id="30511609"/>
<feature type="binding site" evidence="8">
    <location>
        <begin position="210"/>
        <end position="211"/>
    </location>
    <ligand>
        <name>1-deoxy-D-xylulose 5-phosphate</name>
        <dbReference type="ChEBI" id="CHEBI:57792"/>
    </ligand>
</feature>
<dbReference type="UniPathway" id="UPA00060"/>
<dbReference type="GO" id="GO:1990107">
    <property type="term" value="F:thiazole synthase activity"/>
    <property type="evidence" value="ECO:0007669"/>
    <property type="project" value="UniProtKB-EC"/>
</dbReference>
<dbReference type="EC" id="2.8.1.10" evidence="3 8"/>
<dbReference type="Gene3D" id="3.20.20.70">
    <property type="entry name" value="Aldolase class I"/>
    <property type="match status" value="1"/>
</dbReference>
<dbReference type="InterPro" id="IPR033983">
    <property type="entry name" value="Thiazole_synthase_ThiG"/>
</dbReference>
<gene>
    <name evidence="8 10" type="primary">thiG</name>
</gene>
<proteinExistence type="inferred from homology"/>
<evidence type="ECO:0000256" key="2">
    <source>
        <dbReference type="ARBA" id="ARBA00004948"/>
    </source>
</evidence>
<dbReference type="SUPFAM" id="SSF110399">
    <property type="entry name" value="ThiG-like"/>
    <property type="match status" value="1"/>
</dbReference>
<comment type="pathway">
    <text evidence="2 8">Cofactor biosynthesis; thiamine diphosphate biosynthesis.</text>
</comment>
<keyword evidence="8" id="KW-0963">Cytoplasm</keyword>
<feature type="binding site" evidence="8">
    <location>
        <begin position="232"/>
        <end position="233"/>
    </location>
    <ligand>
        <name>1-deoxy-D-xylulose 5-phosphate</name>
        <dbReference type="ChEBI" id="CHEBI:57792"/>
    </ligand>
</feature>
<evidence type="ECO:0000256" key="3">
    <source>
        <dbReference type="ARBA" id="ARBA00011960"/>
    </source>
</evidence>
<dbReference type="GO" id="GO:0005737">
    <property type="term" value="C:cytoplasm"/>
    <property type="evidence" value="ECO:0007669"/>
    <property type="project" value="UniProtKB-SubCell"/>
</dbReference>
<dbReference type="InterPro" id="IPR013785">
    <property type="entry name" value="Aldolase_TIM"/>
</dbReference>
<dbReference type="PANTHER" id="PTHR34266:SF2">
    <property type="entry name" value="THIAZOLE SYNTHASE"/>
    <property type="match status" value="1"/>
</dbReference>
<evidence type="ECO:0000256" key="8">
    <source>
        <dbReference type="HAMAP-Rule" id="MF_00443"/>
    </source>
</evidence>
<name>A0A1I9KQE1_9FLOR</name>
<accession>A0A1I9KQE1</accession>
<dbReference type="InterPro" id="IPR008867">
    <property type="entry name" value="ThiG"/>
</dbReference>